<feature type="transmembrane region" description="Helical" evidence="8">
    <location>
        <begin position="284"/>
        <end position="304"/>
    </location>
</feature>
<dbReference type="OrthoDB" id="9775268at2"/>
<feature type="transmembrane region" description="Helical" evidence="8">
    <location>
        <begin position="374"/>
        <end position="396"/>
    </location>
</feature>
<comment type="subcellular location">
    <subcellularLocation>
        <location evidence="1">Cell membrane</location>
        <topology evidence="1">Multi-pass membrane protein</topology>
    </subcellularLocation>
</comment>
<keyword evidence="3" id="KW-1003">Cell membrane</keyword>
<feature type="transmembrane region" description="Helical" evidence="8">
    <location>
        <begin position="172"/>
        <end position="191"/>
    </location>
</feature>
<evidence type="ECO:0000256" key="3">
    <source>
        <dbReference type="ARBA" id="ARBA00022475"/>
    </source>
</evidence>
<comment type="caution">
    <text evidence="10">The sequence shown here is derived from an EMBL/GenBank/DDBJ whole genome shotgun (WGS) entry which is preliminary data.</text>
</comment>
<dbReference type="InterPro" id="IPR036259">
    <property type="entry name" value="MFS_trans_sf"/>
</dbReference>
<dbReference type="GO" id="GO:0005886">
    <property type="term" value="C:plasma membrane"/>
    <property type="evidence" value="ECO:0007669"/>
    <property type="project" value="UniProtKB-SubCell"/>
</dbReference>
<evidence type="ECO:0000256" key="8">
    <source>
        <dbReference type="SAM" id="Phobius"/>
    </source>
</evidence>
<feature type="transmembrane region" description="Helical" evidence="8">
    <location>
        <begin position="344"/>
        <end position="362"/>
    </location>
</feature>
<keyword evidence="6 8" id="KW-0472">Membrane</keyword>
<evidence type="ECO:0000256" key="2">
    <source>
        <dbReference type="ARBA" id="ARBA00022448"/>
    </source>
</evidence>
<dbReference type="GO" id="GO:0022857">
    <property type="term" value="F:transmembrane transporter activity"/>
    <property type="evidence" value="ECO:0007669"/>
    <property type="project" value="InterPro"/>
</dbReference>
<sequence length="462" mass="48666">MSTFKSLGVLNYRIWFIGALISNVGTWMQRTAQDWLVFAHLSNQDAGAMGVTMALQLGPQLFLAPWAGLLADRYSRRRLLVVTQSAMALLSAGLGLLVLSGAAQLWHVYVFALLLGVVSALDAPVRQTFVSELVKEDYLANAVALNSASFNVARMIGPAISGVLTVAIGPGWVFMINTVTFVAMLAAIRAIPASTLRAQPRAASGKGRIREGFRYVRNRPDIIVVLVAVFIMGTFGLNFVLFIAAMVGTQFGLDAGAFGLLNSVMAIGSVAGALLAARRGRPRLRLIFAAAGGFGIASGLAALAPNYTVFAITLVPCGLFALTMVTSANGYVQSTTDPAVRGRVMALYMAIFMGGTPIGAPFVGWVSNVAGPRWAVGVAAAAGIITAAVGLVWIVSAGQLRLRFDRSARGLRFLRIEAQRPGEFQHPAGPADADGHKAPTDVDGVKRSGAARDPHPDDADNS</sequence>
<feature type="transmembrane region" description="Helical" evidence="8">
    <location>
        <begin position="222"/>
        <end position="245"/>
    </location>
</feature>
<feature type="transmembrane region" description="Helical" evidence="8">
    <location>
        <begin position="48"/>
        <end position="67"/>
    </location>
</feature>
<evidence type="ECO:0000256" key="4">
    <source>
        <dbReference type="ARBA" id="ARBA00022692"/>
    </source>
</evidence>
<organism evidence="10 11">
    <name type="scientific">Arthrobacter terricola</name>
    <dbReference type="NCBI Taxonomy" id="2547396"/>
    <lineage>
        <taxon>Bacteria</taxon>
        <taxon>Bacillati</taxon>
        <taxon>Actinomycetota</taxon>
        <taxon>Actinomycetes</taxon>
        <taxon>Micrococcales</taxon>
        <taxon>Micrococcaceae</taxon>
        <taxon>Arthrobacter</taxon>
    </lineage>
</organism>
<evidence type="ECO:0000313" key="11">
    <source>
        <dbReference type="Proteomes" id="UP000295511"/>
    </source>
</evidence>
<evidence type="ECO:0000256" key="6">
    <source>
        <dbReference type="ARBA" id="ARBA00023136"/>
    </source>
</evidence>
<proteinExistence type="predicted"/>
<dbReference type="InterPro" id="IPR010290">
    <property type="entry name" value="TM_effector"/>
</dbReference>
<keyword evidence="11" id="KW-1185">Reference proteome</keyword>
<dbReference type="PANTHER" id="PTHR23513:SF11">
    <property type="entry name" value="STAPHYLOFERRIN A TRANSPORTER"/>
    <property type="match status" value="1"/>
</dbReference>
<feature type="compositionally biased region" description="Basic and acidic residues" evidence="7">
    <location>
        <begin position="433"/>
        <end position="462"/>
    </location>
</feature>
<feature type="transmembrane region" description="Helical" evidence="8">
    <location>
        <begin position="12"/>
        <end position="28"/>
    </location>
</feature>
<evidence type="ECO:0000256" key="5">
    <source>
        <dbReference type="ARBA" id="ARBA00022989"/>
    </source>
</evidence>
<reference evidence="10 11" key="1">
    <citation type="submission" date="2019-03" db="EMBL/GenBank/DDBJ databases">
        <title>Whole genome sequence of Arthrobacter sp JH1-1.</title>
        <authorList>
            <person name="Trinh H.N."/>
        </authorList>
    </citation>
    <scope>NUCLEOTIDE SEQUENCE [LARGE SCALE GENOMIC DNA]</scope>
    <source>
        <strain evidence="10 11">JH1-1</strain>
    </source>
</reference>
<dbReference type="EMBL" id="SMRU01000005">
    <property type="protein sequence ID" value="TDF99028.1"/>
    <property type="molecule type" value="Genomic_DNA"/>
</dbReference>
<dbReference type="PANTHER" id="PTHR23513">
    <property type="entry name" value="INTEGRAL MEMBRANE EFFLUX PROTEIN-RELATED"/>
    <property type="match status" value="1"/>
</dbReference>
<keyword evidence="5 8" id="KW-1133">Transmembrane helix</keyword>
<feature type="transmembrane region" description="Helical" evidence="8">
    <location>
        <begin position="257"/>
        <end position="277"/>
    </location>
</feature>
<feature type="domain" description="Major facilitator superfamily (MFS) profile" evidence="9">
    <location>
        <begin position="1"/>
        <end position="399"/>
    </location>
</feature>
<dbReference type="PROSITE" id="PS50850">
    <property type="entry name" value="MFS"/>
    <property type="match status" value="1"/>
</dbReference>
<dbReference type="AlphaFoldDB" id="A0A4R5KV66"/>
<evidence type="ECO:0000259" key="9">
    <source>
        <dbReference type="PROSITE" id="PS50850"/>
    </source>
</evidence>
<feature type="region of interest" description="Disordered" evidence="7">
    <location>
        <begin position="422"/>
        <end position="462"/>
    </location>
</feature>
<feature type="transmembrane region" description="Helical" evidence="8">
    <location>
        <begin position="310"/>
        <end position="332"/>
    </location>
</feature>
<keyword evidence="4 8" id="KW-0812">Transmembrane</keyword>
<gene>
    <name evidence="10" type="ORF">E1809_05460</name>
</gene>
<dbReference type="Proteomes" id="UP000295511">
    <property type="component" value="Unassembled WGS sequence"/>
</dbReference>
<keyword evidence="2" id="KW-0813">Transport</keyword>
<dbReference type="InterPro" id="IPR020846">
    <property type="entry name" value="MFS_dom"/>
</dbReference>
<evidence type="ECO:0000256" key="1">
    <source>
        <dbReference type="ARBA" id="ARBA00004651"/>
    </source>
</evidence>
<accession>A0A4R5KV66</accession>
<evidence type="ECO:0000313" key="10">
    <source>
        <dbReference type="EMBL" id="TDF99028.1"/>
    </source>
</evidence>
<dbReference type="SUPFAM" id="SSF103473">
    <property type="entry name" value="MFS general substrate transporter"/>
    <property type="match status" value="1"/>
</dbReference>
<dbReference type="RefSeq" id="WP_133203213.1">
    <property type="nucleotide sequence ID" value="NZ_SMRU01000005.1"/>
</dbReference>
<protein>
    <submittedName>
        <fullName evidence="10">MFS transporter</fullName>
    </submittedName>
</protein>
<dbReference type="CDD" id="cd06173">
    <property type="entry name" value="MFS_MefA_like"/>
    <property type="match status" value="1"/>
</dbReference>
<evidence type="ECO:0000256" key="7">
    <source>
        <dbReference type="SAM" id="MobiDB-lite"/>
    </source>
</evidence>
<name>A0A4R5KV66_9MICC</name>
<dbReference type="Gene3D" id="1.20.1250.20">
    <property type="entry name" value="MFS general substrate transporter like domains"/>
    <property type="match status" value="1"/>
</dbReference>
<dbReference type="Pfam" id="PF05977">
    <property type="entry name" value="MFS_3"/>
    <property type="match status" value="1"/>
</dbReference>